<reference evidence="2" key="1">
    <citation type="submission" date="2022-11" db="UniProtKB">
        <authorList>
            <consortium name="WormBaseParasite"/>
        </authorList>
    </citation>
    <scope>IDENTIFICATION</scope>
</reference>
<protein>
    <submittedName>
        <fullName evidence="2">Uncharacterized protein</fullName>
    </submittedName>
</protein>
<sequence>MLSCNGCKIRLKIFSQTWDPFQIQVFIPAIQSRTERKECNKYQWSFKTWKLVGNDWIPAKEKKMKLDGDGWI</sequence>
<keyword evidence="1" id="KW-1185">Reference proteome</keyword>
<evidence type="ECO:0000313" key="1">
    <source>
        <dbReference type="Proteomes" id="UP000887564"/>
    </source>
</evidence>
<dbReference type="WBParaSite" id="PEQ_0001354301-mRNA-1">
    <property type="protein sequence ID" value="PEQ_0001354301-mRNA-1"/>
    <property type="gene ID" value="PEQ_0001354301"/>
</dbReference>
<proteinExistence type="predicted"/>
<name>A0A914S4K8_PAREQ</name>
<organism evidence="1 2">
    <name type="scientific">Parascaris equorum</name>
    <name type="common">Equine roundworm</name>
    <dbReference type="NCBI Taxonomy" id="6256"/>
    <lineage>
        <taxon>Eukaryota</taxon>
        <taxon>Metazoa</taxon>
        <taxon>Ecdysozoa</taxon>
        <taxon>Nematoda</taxon>
        <taxon>Chromadorea</taxon>
        <taxon>Rhabditida</taxon>
        <taxon>Spirurina</taxon>
        <taxon>Ascaridomorpha</taxon>
        <taxon>Ascaridoidea</taxon>
        <taxon>Ascarididae</taxon>
        <taxon>Parascaris</taxon>
    </lineage>
</organism>
<dbReference type="Proteomes" id="UP000887564">
    <property type="component" value="Unplaced"/>
</dbReference>
<dbReference type="AlphaFoldDB" id="A0A914S4K8"/>
<evidence type="ECO:0000313" key="2">
    <source>
        <dbReference type="WBParaSite" id="PEQ_0001354301-mRNA-1"/>
    </source>
</evidence>
<accession>A0A914S4K8</accession>